<proteinExistence type="predicted"/>
<accession>A0A0E0FAU4</accession>
<sequence>MTLGHYGAEFNSLRAFEDRVFNETSSEDPFVILYVKMARLAKKLRLWGQRRISTLRLQLQIAHEVILRLDVAQELRILIPAERSGFNLFNQHFARIFDTLSRI</sequence>
<protein>
    <submittedName>
        <fullName evidence="1">Uncharacterized protein</fullName>
    </submittedName>
</protein>
<name>A0A0E0FAU4_9ORYZ</name>
<organism evidence="1">
    <name type="scientific">Oryza meridionalis</name>
    <dbReference type="NCBI Taxonomy" id="40149"/>
    <lineage>
        <taxon>Eukaryota</taxon>
        <taxon>Viridiplantae</taxon>
        <taxon>Streptophyta</taxon>
        <taxon>Embryophyta</taxon>
        <taxon>Tracheophyta</taxon>
        <taxon>Spermatophyta</taxon>
        <taxon>Magnoliopsida</taxon>
        <taxon>Liliopsida</taxon>
        <taxon>Poales</taxon>
        <taxon>Poaceae</taxon>
        <taxon>BOP clade</taxon>
        <taxon>Oryzoideae</taxon>
        <taxon>Oryzeae</taxon>
        <taxon>Oryzinae</taxon>
        <taxon>Oryza</taxon>
    </lineage>
</organism>
<dbReference type="STRING" id="40149.A0A0E0FAU4"/>
<keyword evidence="2" id="KW-1185">Reference proteome</keyword>
<dbReference type="Proteomes" id="UP000008021">
    <property type="component" value="Chromosome 12"/>
</dbReference>
<reference evidence="1" key="1">
    <citation type="submission" date="2015-04" db="UniProtKB">
        <authorList>
            <consortium name="EnsemblPlants"/>
        </authorList>
    </citation>
    <scope>IDENTIFICATION</scope>
</reference>
<dbReference type="EnsemblPlants" id="OMERI12G04900.1">
    <property type="protein sequence ID" value="OMERI12G04900.1"/>
    <property type="gene ID" value="OMERI12G04900"/>
</dbReference>
<dbReference type="Gramene" id="OMERI12G04900.1">
    <property type="protein sequence ID" value="OMERI12G04900.1"/>
    <property type="gene ID" value="OMERI12G04900"/>
</dbReference>
<evidence type="ECO:0000313" key="2">
    <source>
        <dbReference type="Proteomes" id="UP000008021"/>
    </source>
</evidence>
<reference evidence="1" key="2">
    <citation type="submission" date="2018-05" db="EMBL/GenBank/DDBJ databases">
        <title>OmerRS3 (Oryza meridionalis Reference Sequence Version 3).</title>
        <authorList>
            <person name="Zhang J."/>
            <person name="Kudrna D."/>
            <person name="Lee S."/>
            <person name="Talag J."/>
            <person name="Welchert J."/>
            <person name="Wing R.A."/>
        </authorList>
    </citation>
    <scope>NUCLEOTIDE SEQUENCE [LARGE SCALE GENOMIC DNA]</scope>
    <source>
        <strain evidence="1">cv. OR44</strain>
    </source>
</reference>
<evidence type="ECO:0000313" key="1">
    <source>
        <dbReference type="EnsemblPlants" id="OMERI12G04900.1"/>
    </source>
</evidence>
<dbReference type="HOGENOM" id="CLU_2268064_0_0_1"/>
<dbReference type="AlphaFoldDB" id="A0A0E0FAU4"/>